<reference evidence="2 3" key="1">
    <citation type="submission" date="2021-01" db="EMBL/GenBank/DDBJ databases">
        <title>Streptomyces acididurans sp. nov., isolated from a peat swamp forest soil.</title>
        <authorList>
            <person name="Chantavorakit T."/>
            <person name="Duangmal K."/>
        </authorList>
    </citation>
    <scope>NUCLEOTIDE SEQUENCE [LARGE SCALE GENOMIC DNA]</scope>
    <source>
        <strain evidence="2 3">KK5PA1</strain>
    </source>
</reference>
<accession>A0ABS2TYR2</accession>
<evidence type="ECO:0000313" key="2">
    <source>
        <dbReference type="EMBL" id="MBM9508468.1"/>
    </source>
</evidence>
<comment type="caution">
    <text evidence="2">The sequence shown here is derived from an EMBL/GenBank/DDBJ whole genome shotgun (WGS) entry which is preliminary data.</text>
</comment>
<name>A0ABS2TYR2_9ACTN</name>
<gene>
    <name evidence="2" type="ORF">ITX44_28715</name>
</gene>
<dbReference type="EMBL" id="JADKYB010000018">
    <property type="protein sequence ID" value="MBM9508468.1"/>
    <property type="molecule type" value="Genomic_DNA"/>
</dbReference>
<protein>
    <submittedName>
        <fullName evidence="2">Uncharacterized protein</fullName>
    </submittedName>
</protein>
<dbReference type="RefSeq" id="WP_205360493.1">
    <property type="nucleotide sequence ID" value="NZ_JADKYB010000018.1"/>
</dbReference>
<feature type="transmembrane region" description="Helical" evidence="1">
    <location>
        <begin position="17"/>
        <end position="34"/>
    </location>
</feature>
<keyword evidence="1" id="KW-1133">Transmembrane helix</keyword>
<keyword evidence="1" id="KW-0472">Membrane</keyword>
<keyword evidence="3" id="KW-1185">Reference proteome</keyword>
<feature type="transmembrane region" description="Helical" evidence="1">
    <location>
        <begin position="46"/>
        <end position="63"/>
    </location>
</feature>
<dbReference type="Proteomes" id="UP000749040">
    <property type="component" value="Unassembled WGS sequence"/>
</dbReference>
<evidence type="ECO:0000313" key="3">
    <source>
        <dbReference type="Proteomes" id="UP000749040"/>
    </source>
</evidence>
<sequence length="64" mass="7016">MVTQIVLWLVQQALETRYGPLMTLGLLALGMGIRSSRTPGTRPGETTYYCVGGVLVVLAWLAHR</sequence>
<evidence type="ECO:0000256" key="1">
    <source>
        <dbReference type="SAM" id="Phobius"/>
    </source>
</evidence>
<keyword evidence="1" id="KW-0812">Transmembrane</keyword>
<organism evidence="2 3">
    <name type="scientific">Actinacidiphila acididurans</name>
    <dbReference type="NCBI Taxonomy" id="2784346"/>
    <lineage>
        <taxon>Bacteria</taxon>
        <taxon>Bacillati</taxon>
        <taxon>Actinomycetota</taxon>
        <taxon>Actinomycetes</taxon>
        <taxon>Kitasatosporales</taxon>
        <taxon>Streptomycetaceae</taxon>
        <taxon>Actinacidiphila</taxon>
    </lineage>
</organism>
<proteinExistence type="predicted"/>